<evidence type="ECO:0000313" key="4">
    <source>
        <dbReference type="Proteomes" id="UP000001219"/>
    </source>
</evidence>
<dbReference type="HOGENOM" id="CLU_043145_0_0_11"/>
<dbReference type="Gene3D" id="1.25.10.10">
    <property type="entry name" value="Leucine-rich Repeat Variant"/>
    <property type="match status" value="1"/>
</dbReference>
<dbReference type="SMART" id="SM00422">
    <property type="entry name" value="HTH_MERR"/>
    <property type="match status" value="1"/>
</dbReference>
<organism evidence="3 4">
    <name type="scientific">Gordonia bronchialis (strain ATCC 25592 / DSM 43247 / BCRC 13721 / JCM 3198 / KCTC 3076 / NBRC 16047 / NCTC 10667)</name>
    <name type="common">Rhodococcus bronchialis</name>
    <dbReference type="NCBI Taxonomy" id="526226"/>
    <lineage>
        <taxon>Bacteria</taxon>
        <taxon>Bacillati</taxon>
        <taxon>Actinomycetota</taxon>
        <taxon>Actinomycetes</taxon>
        <taxon>Mycobacteriales</taxon>
        <taxon>Gordoniaceae</taxon>
        <taxon>Gordonia</taxon>
    </lineage>
</organism>
<dbReference type="SUPFAM" id="SSF46955">
    <property type="entry name" value="Putative DNA-binding domain"/>
    <property type="match status" value="1"/>
</dbReference>
<dbReference type="InterPro" id="IPR011989">
    <property type="entry name" value="ARM-like"/>
</dbReference>
<evidence type="ECO:0000313" key="3">
    <source>
        <dbReference type="EMBL" id="ACY20769.1"/>
    </source>
</evidence>
<dbReference type="PANTHER" id="PTHR30204">
    <property type="entry name" value="REDOX-CYCLING DRUG-SENSING TRANSCRIPTIONAL ACTIVATOR SOXR"/>
    <property type="match status" value="1"/>
</dbReference>
<sequence>MARHSGVSARMLRHYDSLGLVQPTGRSAGGYREYSDADIRRLWHVESLRSLGLSLNEVGRALDDPKFAPAELISELIASTRARMAAQAALLTRLEQVESAGPADWPEVLSLIALLRGVQSADPAARQQAALGTPDGFALGTDALAQAVLAEEDPNVAGTLRWALARSGTAGIDSLATALHADDAQVRRRAAMAIAELGRPESTELLRPLLNDPDADVRWAATRALGSTGERDAIGALIALIVVGDRDVEAAEMLASFADSADDATAIVDALTTALADGDAPARLRLAQALAEIPGPAAAQGLHILRTDEDRTVAATAEAILARRDA</sequence>
<keyword evidence="4" id="KW-1185">Reference proteome</keyword>
<dbReference type="Proteomes" id="UP000001219">
    <property type="component" value="Chromosome"/>
</dbReference>
<protein>
    <submittedName>
        <fullName evidence="3">Regulatory protein MerR</fullName>
    </submittedName>
</protein>
<dbReference type="Pfam" id="PF13411">
    <property type="entry name" value="MerR_1"/>
    <property type="match status" value="1"/>
</dbReference>
<dbReference type="eggNOG" id="COG1413">
    <property type="taxonomic scope" value="Bacteria"/>
</dbReference>
<dbReference type="PANTHER" id="PTHR30204:SF93">
    <property type="entry name" value="HTH MERR-TYPE DOMAIN-CONTAINING PROTEIN"/>
    <property type="match status" value="1"/>
</dbReference>
<dbReference type="EMBL" id="CP001802">
    <property type="protein sequence ID" value="ACY20769.1"/>
    <property type="molecule type" value="Genomic_DNA"/>
</dbReference>
<reference evidence="3 4" key="2">
    <citation type="journal article" date="2010" name="Stand. Genomic Sci.">
        <title>Complete genome sequence of Gordonia bronchialis type strain (3410).</title>
        <authorList>
            <person name="Ivanova N."/>
            <person name="Sikorski J."/>
            <person name="Jando M."/>
            <person name="Lapidus A."/>
            <person name="Nolan M."/>
            <person name="Lucas S."/>
            <person name="Del Rio T.G."/>
            <person name="Tice H."/>
            <person name="Copeland A."/>
            <person name="Cheng J.F."/>
            <person name="Chen F."/>
            <person name="Bruce D."/>
            <person name="Goodwin L."/>
            <person name="Pitluck S."/>
            <person name="Mavromatis K."/>
            <person name="Ovchinnikova G."/>
            <person name="Pati A."/>
            <person name="Chen A."/>
            <person name="Palaniappan K."/>
            <person name="Land M."/>
            <person name="Hauser L."/>
            <person name="Chang Y.J."/>
            <person name="Jeffries C.D."/>
            <person name="Chain P."/>
            <person name="Saunders E."/>
            <person name="Han C."/>
            <person name="Detter J.C."/>
            <person name="Brettin T."/>
            <person name="Rohde M."/>
            <person name="Goker M."/>
            <person name="Bristow J."/>
            <person name="Eisen J.A."/>
            <person name="Markowitz V."/>
            <person name="Hugenholtz P."/>
            <person name="Klenk H.P."/>
            <person name="Kyrpides N.C."/>
        </authorList>
    </citation>
    <scope>NUCLEOTIDE SEQUENCE [LARGE SCALE GENOMIC DNA]</scope>
    <source>
        <strain evidence="4">ATCC 25592 / DSM 43247 / BCRC 13721 / JCM 3198 / KCTC 3076 / NBRC 16047 / NCTC 10667</strain>
    </source>
</reference>
<dbReference type="SUPFAM" id="SSF48371">
    <property type="entry name" value="ARM repeat"/>
    <property type="match status" value="1"/>
</dbReference>
<dbReference type="SMART" id="SM00567">
    <property type="entry name" value="EZ_HEAT"/>
    <property type="match status" value="3"/>
</dbReference>
<dbReference type="eggNOG" id="COG0789">
    <property type="taxonomic scope" value="Bacteria"/>
</dbReference>
<reference evidence="4" key="1">
    <citation type="submission" date="2009-10" db="EMBL/GenBank/DDBJ databases">
        <title>The complete chromosome of Gordonia bronchialis DSM 43247.</title>
        <authorList>
            <consortium name="US DOE Joint Genome Institute (JGI-PGF)"/>
            <person name="Lucas S."/>
            <person name="Copeland A."/>
            <person name="Lapidus A."/>
            <person name="Glavina del Rio T."/>
            <person name="Dalin E."/>
            <person name="Tice H."/>
            <person name="Bruce D."/>
            <person name="Goodwin L."/>
            <person name="Pitluck S."/>
            <person name="Kyrpides N."/>
            <person name="Mavromatis K."/>
            <person name="Ivanova N."/>
            <person name="Ovchinnikova G."/>
            <person name="Saunders E."/>
            <person name="Brettin T."/>
            <person name="Detter J.C."/>
            <person name="Han C."/>
            <person name="Larimer F."/>
            <person name="Land M."/>
            <person name="Hauser L."/>
            <person name="Markowitz V."/>
            <person name="Cheng J.-F."/>
            <person name="Hugenholtz P."/>
            <person name="Woyke T."/>
            <person name="Wu D."/>
            <person name="Jando M."/>
            <person name="Schneider S."/>
            <person name="Goeker M."/>
            <person name="Klenk H.-P."/>
            <person name="Eisen J.A."/>
        </authorList>
    </citation>
    <scope>NUCLEOTIDE SEQUENCE [LARGE SCALE GENOMIC DNA]</scope>
    <source>
        <strain evidence="4">ATCC 25592 / DSM 43247 / BCRC 13721 / JCM 3198 / KCTC 3076 / NBRC 16047 / NCTC 10667</strain>
    </source>
</reference>
<evidence type="ECO:0000259" key="2">
    <source>
        <dbReference type="PROSITE" id="PS50937"/>
    </source>
</evidence>
<dbReference type="GO" id="GO:0003677">
    <property type="term" value="F:DNA binding"/>
    <property type="evidence" value="ECO:0007669"/>
    <property type="project" value="UniProtKB-KW"/>
</dbReference>
<dbReference type="STRING" id="526226.Gbro_1491"/>
<keyword evidence="1" id="KW-0238">DNA-binding</keyword>
<dbReference type="InterPro" id="IPR004155">
    <property type="entry name" value="PBS_lyase_HEAT"/>
</dbReference>
<name>D0L6Y4_GORB4</name>
<evidence type="ECO:0000256" key="1">
    <source>
        <dbReference type="ARBA" id="ARBA00023125"/>
    </source>
</evidence>
<dbReference type="InterPro" id="IPR000551">
    <property type="entry name" value="MerR-type_HTH_dom"/>
</dbReference>
<dbReference type="Pfam" id="PF13646">
    <property type="entry name" value="HEAT_2"/>
    <property type="match status" value="1"/>
</dbReference>
<dbReference type="InterPro" id="IPR009061">
    <property type="entry name" value="DNA-bd_dom_put_sf"/>
</dbReference>
<feature type="domain" description="HTH merR-type" evidence="2">
    <location>
        <begin position="1"/>
        <end position="64"/>
    </location>
</feature>
<dbReference type="AlphaFoldDB" id="D0L6Y4"/>
<dbReference type="PROSITE" id="PS50937">
    <property type="entry name" value="HTH_MERR_2"/>
    <property type="match status" value="1"/>
</dbReference>
<dbReference type="InterPro" id="IPR016024">
    <property type="entry name" value="ARM-type_fold"/>
</dbReference>
<dbReference type="Gene3D" id="1.10.1660.10">
    <property type="match status" value="1"/>
</dbReference>
<dbReference type="InterPro" id="IPR047057">
    <property type="entry name" value="MerR_fam"/>
</dbReference>
<dbReference type="KEGG" id="gbr:Gbro_1491"/>
<proteinExistence type="predicted"/>
<dbReference type="GO" id="GO:0003700">
    <property type="term" value="F:DNA-binding transcription factor activity"/>
    <property type="evidence" value="ECO:0007669"/>
    <property type="project" value="InterPro"/>
</dbReference>
<gene>
    <name evidence="3" type="ordered locus">Gbro_1491</name>
</gene>
<accession>D0L6Y4</accession>